<dbReference type="Pfam" id="PF00012">
    <property type="entry name" value="HSP70"/>
    <property type="match status" value="1"/>
</dbReference>
<dbReference type="InterPro" id="IPR043129">
    <property type="entry name" value="ATPase_NBD"/>
</dbReference>
<dbReference type="GO" id="GO:0005524">
    <property type="term" value="F:ATP binding"/>
    <property type="evidence" value="ECO:0007669"/>
    <property type="project" value="UniProtKB-KW"/>
</dbReference>
<dbReference type="EMBL" id="MH033657">
    <property type="protein sequence ID" value="AXY55035.1"/>
    <property type="molecule type" value="Genomic_RNA"/>
</dbReference>
<dbReference type="PRINTS" id="PR00301">
    <property type="entry name" value="HEATSHOCK70"/>
</dbReference>
<name>A0A385HW62_9CLOS</name>
<keyword evidence="5" id="KW-1185">Reference proteome</keyword>
<dbReference type="InterPro" id="IPR029047">
    <property type="entry name" value="HSP70_peptide-bd_sf"/>
</dbReference>
<evidence type="ECO:0000256" key="1">
    <source>
        <dbReference type="ARBA" id="ARBA00022741"/>
    </source>
</evidence>
<dbReference type="Gene3D" id="3.90.640.10">
    <property type="entry name" value="Actin, Chain A, domain 4"/>
    <property type="match status" value="1"/>
</dbReference>
<gene>
    <name evidence="4" type="primary">ORF3</name>
</gene>
<dbReference type="Proteomes" id="UP000290229">
    <property type="component" value="Segment"/>
</dbReference>
<dbReference type="PANTHER" id="PTHR19375">
    <property type="entry name" value="HEAT SHOCK PROTEIN 70KDA"/>
    <property type="match status" value="1"/>
</dbReference>
<organism evidence="4">
    <name type="scientific">Rehmannia virus 1</name>
    <dbReference type="NCBI Taxonomy" id="2316740"/>
    <lineage>
        <taxon>Viruses</taxon>
        <taxon>Riboviria</taxon>
        <taxon>Orthornavirae</taxon>
        <taxon>Kitrinoviricota</taxon>
        <taxon>Alsuviricetes</taxon>
        <taxon>Martellivirales</taxon>
        <taxon>Closteroviridae</taxon>
        <taxon>Closterovirus</taxon>
        <taxon>Closterovirus rehmanniae</taxon>
    </lineage>
</organism>
<dbReference type="GO" id="GO:0140662">
    <property type="term" value="F:ATP-dependent protein folding chaperone"/>
    <property type="evidence" value="ECO:0007669"/>
    <property type="project" value="InterPro"/>
</dbReference>
<keyword evidence="1 3" id="KW-0547">Nucleotide-binding</keyword>
<keyword evidence="2 3" id="KW-0067">ATP-binding</keyword>
<reference evidence="4" key="1">
    <citation type="journal article" date="2018" name="Arch. Virol.">
        <title>Identification of rehmannia virus 1, a novel putative member of the genus Closterovirus, from Rehmannia glutinosa.</title>
        <authorList>
            <person name="Kwon S.J."/>
            <person name="Jin M."/>
            <person name="Cho I.S."/>
            <person name="Yoon J.Y."/>
            <person name="Choi G.S."/>
        </authorList>
    </citation>
    <scope>NUCLEOTIDE SEQUENCE [LARGE SCALE GENOMIC DNA]</scope>
    <source>
        <strain evidence="4">Rg</strain>
    </source>
</reference>
<evidence type="ECO:0000256" key="3">
    <source>
        <dbReference type="RuleBase" id="RU003322"/>
    </source>
</evidence>
<evidence type="ECO:0000313" key="5">
    <source>
        <dbReference type="Proteomes" id="UP000290229"/>
    </source>
</evidence>
<dbReference type="GeneID" id="41702733"/>
<dbReference type="SUPFAM" id="SSF100920">
    <property type="entry name" value="Heat shock protein 70kD (HSP70), peptide-binding domain"/>
    <property type="match status" value="1"/>
</dbReference>
<sequence length="605" mass="67021">MVVFGLDFGTTFSTLSALKGKEVYVLKQNNSAYIPTYLFFHDFVRNVAYGYDAEKLAHDRSVRGAFFRDLKRWIGCTENNYLEYKAKLDPKYHTSINSRVDGCDFRVLLMGDYYGTSALRMTLPDLVASFVRCIIRDGERSFDTTCSGVVCSVPAAFNSIQRNFMMECVTLSGYNCLHIINEPSAAAFSAFRKIPKDMNFVMVYDFGGGTFDVSAVSVRSNTFVVRASGGDMNLGGRDVDRALLEFIHRKAKVGTVDYTIDISSIKEKVSSALTSFEYDLPVGDKFVSVLVTVEDVSGVVIPFIERTIRIMHDVYKKFVTATSQSAASIDHHRKCGVIAVGGSSYLPGLMAVLSAVPFVANVIMLPDARAAVSAGCALYSLCLDKESSMLLVDCAAHSLSIPSYLCQSIVVVPKGAPIPFSGTRDITLMGVNARAKFYAALFEGDHKKCGKNELIFANSIILRDIGVNESSPNRITVVLEVNVSSVGTIKFGVKLPQGKLYVVGKDRPYDFSRMPSPSRDIVRLADELNRRVANILYSTRYIHTRERISEDEMVRFQSQSSTLTRVDIIKRFAVKPEEADECDEYLNGKIEKEVRGSSVLKLELD</sequence>
<proteinExistence type="inferred from homology"/>
<evidence type="ECO:0000256" key="2">
    <source>
        <dbReference type="ARBA" id="ARBA00022840"/>
    </source>
</evidence>
<dbReference type="Gene3D" id="3.30.420.40">
    <property type="match status" value="2"/>
</dbReference>
<accession>A0A385HW62</accession>
<comment type="similarity">
    <text evidence="3">Belongs to the heat shock protein 70 family.</text>
</comment>
<dbReference type="RefSeq" id="YP_009552006.1">
    <property type="nucleotide sequence ID" value="NC_040572.1"/>
</dbReference>
<reference evidence="4" key="2">
    <citation type="submission" date="2018-03" db="EMBL/GenBank/DDBJ databases">
        <authorList>
            <person name="Keele B.F."/>
        </authorList>
    </citation>
    <scope>NUCLEOTIDE SEQUENCE</scope>
    <source>
        <strain evidence="4">Rg</strain>
    </source>
</reference>
<dbReference type="InterPro" id="IPR013126">
    <property type="entry name" value="Hsp_70_fam"/>
</dbReference>
<evidence type="ECO:0000313" key="4">
    <source>
        <dbReference type="EMBL" id="AXY55035.1"/>
    </source>
</evidence>
<protein>
    <submittedName>
        <fullName evidence="4">67 kDa protein</fullName>
    </submittedName>
</protein>
<dbReference type="KEGG" id="vg:41702733"/>
<dbReference type="SUPFAM" id="SSF53067">
    <property type="entry name" value="Actin-like ATPase domain"/>
    <property type="match status" value="2"/>
</dbReference>